<comment type="caution">
    <text evidence="1">The sequence shown here is derived from an EMBL/GenBank/DDBJ whole genome shotgun (WGS) entry which is preliminary data.</text>
</comment>
<proteinExistence type="predicted"/>
<gene>
    <name evidence="1" type="ORF">QAD02_008300</name>
</gene>
<organism evidence="1 2">
    <name type="scientific">Eretmocerus hayati</name>
    <dbReference type="NCBI Taxonomy" id="131215"/>
    <lineage>
        <taxon>Eukaryota</taxon>
        <taxon>Metazoa</taxon>
        <taxon>Ecdysozoa</taxon>
        <taxon>Arthropoda</taxon>
        <taxon>Hexapoda</taxon>
        <taxon>Insecta</taxon>
        <taxon>Pterygota</taxon>
        <taxon>Neoptera</taxon>
        <taxon>Endopterygota</taxon>
        <taxon>Hymenoptera</taxon>
        <taxon>Apocrita</taxon>
        <taxon>Proctotrupomorpha</taxon>
        <taxon>Chalcidoidea</taxon>
        <taxon>Aphelinidae</taxon>
        <taxon>Aphelininae</taxon>
        <taxon>Eretmocerus</taxon>
    </lineage>
</organism>
<dbReference type="Proteomes" id="UP001239111">
    <property type="component" value="Chromosome 4"/>
</dbReference>
<accession>A0ACC2N647</accession>
<evidence type="ECO:0000313" key="1">
    <source>
        <dbReference type="EMBL" id="KAJ8666638.1"/>
    </source>
</evidence>
<dbReference type="EMBL" id="CM056744">
    <property type="protein sequence ID" value="KAJ8666638.1"/>
    <property type="molecule type" value="Genomic_DNA"/>
</dbReference>
<reference evidence="1" key="1">
    <citation type="submission" date="2023-04" db="EMBL/GenBank/DDBJ databases">
        <title>A chromosome-level genome assembly of the parasitoid wasp Eretmocerus hayati.</title>
        <authorList>
            <person name="Zhong Y."/>
            <person name="Liu S."/>
            <person name="Liu Y."/>
        </authorList>
    </citation>
    <scope>NUCLEOTIDE SEQUENCE</scope>
    <source>
        <strain evidence="1">ZJU_SS_LIU_2023</strain>
    </source>
</reference>
<sequence length="348" mass="39060">MKQLRGRRNDEDCLPKNRSKQLLSRSAPGGENSSNECCIVDLQVMRDEMKCMLCQKDLLMSNFVRHYGRGLATVCIIIKGEDCNSDIEVETSKNHSVNIEARAYMHDKNHNYMTPKPVLVAYHAGVGRTGLNNISAYSDLPISHSLLFRNHEEEVGSAIEKQTKLSCNRTAQEKRRLIIEKMQELEEQLVPEMSAMSDDVNLTENSTTKEFDDSLGLLLNIIVSDDMGWSRRATRRSDNNNSSKLCVEASSQSNKSWHNSVADEFAKNESNSTSTSGDTRVATAVLTFNDGESLMNKVKEEGYLHELSLLQKCSKVVYGICDSLRLFRNKYPARQKGGVCTLSKSAED</sequence>
<protein>
    <submittedName>
        <fullName evidence="1">Uncharacterized protein</fullName>
    </submittedName>
</protein>
<keyword evidence="2" id="KW-1185">Reference proteome</keyword>
<evidence type="ECO:0000313" key="2">
    <source>
        <dbReference type="Proteomes" id="UP001239111"/>
    </source>
</evidence>
<name>A0ACC2N647_9HYME</name>